<feature type="binding site" evidence="6">
    <location>
        <position position="266"/>
    </location>
    <ligand>
        <name>Mg(2+)</name>
        <dbReference type="ChEBI" id="CHEBI:18420"/>
        <label>1</label>
        <note>catalytic</note>
    </ligand>
</feature>
<evidence type="ECO:0000313" key="7">
    <source>
        <dbReference type="EMBL" id="PSK56000.1"/>
    </source>
</evidence>
<comment type="similarity">
    <text evidence="2">Belongs to the inositol monophosphatase superfamily.</text>
</comment>
<feature type="binding site" evidence="6">
    <location>
        <position position="136"/>
    </location>
    <ligand>
        <name>Mg(2+)</name>
        <dbReference type="ChEBI" id="CHEBI:18420"/>
        <label>1</label>
        <note>catalytic</note>
    </ligand>
</feature>
<dbReference type="GO" id="GO:0046872">
    <property type="term" value="F:metal ion binding"/>
    <property type="evidence" value="ECO:0007669"/>
    <property type="project" value="UniProtKB-KW"/>
</dbReference>
<dbReference type="PRINTS" id="PR00377">
    <property type="entry name" value="IMPHPHTASES"/>
</dbReference>
<dbReference type="Gene3D" id="3.40.190.80">
    <property type="match status" value="1"/>
</dbReference>
<reference evidence="7 8" key="1">
    <citation type="submission" date="2017-05" db="EMBL/GenBank/DDBJ databases">
        <title>Draft genome sequence of Elsinoe australis.</title>
        <authorList>
            <person name="Cheng Q."/>
        </authorList>
    </citation>
    <scope>NUCLEOTIDE SEQUENCE [LARGE SCALE GENOMIC DNA]</scope>
    <source>
        <strain evidence="7 8">NL1</strain>
    </source>
</reference>
<dbReference type="PANTHER" id="PTHR43200">
    <property type="entry name" value="PHOSPHATASE"/>
    <property type="match status" value="1"/>
</dbReference>
<dbReference type="STRING" id="40998.A0A2P8A6A0"/>
<dbReference type="Pfam" id="PF00459">
    <property type="entry name" value="Inositol_P"/>
    <property type="match status" value="2"/>
</dbReference>
<dbReference type="InterPro" id="IPR051090">
    <property type="entry name" value="Inositol_monoP_superfamily"/>
</dbReference>
<evidence type="ECO:0000256" key="2">
    <source>
        <dbReference type="ARBA" id="ARBA00009759"/>
    </source>
</evidence>
<keyword evidence="4" id="KW-0378">Hydrolase</keyword>
<keyword evidence="3 6" id="KW-0479">Metal-binding</keyword>
<dbReference type="Gene3D" id="3.30.540.10">
    <property type="entry name" value="Fructose-1,6-Bisphosphatase, subunit A, domain 1"/>
    <property type="match status" value="1"/>
</dbReference>
<keyword evidence="8" id="KW-1185">Reference proteome</keyword>
<evidence type="ECO:0000256" key="6">
    <source>
        <dbReference type="PIRSR" id="PIRSR600760-2"/>
    </source>
</evidence>
<evidence type="ECO:0000256" key="4">
    <source>
        <dbReference type="ARBA" id="ARBA00022801"/>
    </source>
</evidence>
<accession>A0A2P8A6A0</accession>
<sequence>MASNDFSKELHLAEIAVQKAVLVTKKVLQLVAKGEHTKKDNTSVSLADFAAQALLVAAIHSNFPDDTIISEEDTALLREKPGLAAKVWNLVDATRLDDADSEAFLHSPKSQEETLQSINRGGQGFGGSKGRVWFIDPADGTKGFLNQGRYVVCVILMVDGEEKMAAFGCPHLDVEAGKLSESDVHLDGPGYLISAIRGQGARIRPLGKGILEPSWLLPRLDEQPNTASLRFCENTKTTTPQFADVGFSDIVLPTPLPGDPPAHIWDHAGGIMLFEEVGGKVTDLNGKPLLLTTGRDLTENFGFIAAPASIHARVVEAAKKVFADYPEYSQIITQV</sequence>
<dbReference type="GO" id="GO:0000103">
    <property type="term" value="P:sulfate assimilation"/>
    <property type="evidence" value="ECO:0007669"/>
    <property type="project" value="TreeGrafter"/>
</dbReference>
<evidence type="ECO:0000313" key="8">
    <source>
        <dbReference type="Proteomes" id="UP000243723"/>
    </source>
</evidence>
<evidence type="ECO:0008006" key="9">
    <source>
        <dbReference type="Google" id="ProtNLM"/>
    </source>
</evidence>
<comment type="cofactor">
    <cofactor evidence="1 6">
        <name>Mg(2+)</name>
        <dbReference type="ChEBI" id="CHEBI:18420"/>
    </cofactor>
</comment>
<evidence type="ECO:0000256" key="1">
    <source>
        <dbReference type="ARBA" id="ARBA00001946"/>
    </source>
</evidence>
<dbReference type="PANTHER" id="PTHR43200:SF2">
    <property type="entry name" value="3'(2'),5'-BISPHOSPHATE NUCLEOTIDASE"/>
    <property type="match status" value="1"/>
</dbReference>
<organism evidence="7 8">
    <name type="scientific">Elsinoe australis</name>
    <dbReference type="NCBI Taxonomy" id="40998"/>
    <lineage>
        <taxon>Eukaryota</taxon>
        <taxon>Fungi</taxon>
        <taxon>Dikarya</taxon>
        <taxon>Ascomycota</taxon>
        <taxon>Pezizomycotina</taxon>
        <taxon>Dothideomycetes</taxon>
        <taxon>Dothideomycetidae</taxon>
        <taxon>Myriangiales</taxon>
        <taxon>Elsinoaceae</taxon>
        <taxon>Elsinoe</taxon>
    </lineage>
</organism>
<dbReference type="GO" id="GO:0008441">
    <property type="term" value="F:3'(2'),5'-bisphosphate nucleotidase activity"/>
    <property type="evidence" value="ECO:0007669"/>
    <property type="project" value="TreeGrafter"/>
</dbReference>
<dbReference type="OrthoDB" id="411145at2759"/>
<name>A0A2P8A6A0_9PEZI</name>
<dbReference type="EMBL" id="NHZQ01000066">
    <property type="protein sequence ID" value="PSK56000.1"/>
    <property type="molecule type" value="Genomic_DNA"/>
</dbReference>
<evidence type="ECO:0000256" key="5">
    <source>
        <dbReference type="ARBA" id="ARBA00022842"/>
    </source>
</evidence>
<gene>
    <name evidence="7" type="ORF">B9Z65_4878</name>
</gene>
<feature type="binding site" evidence="6">
    <location>
        <position position="139"/>
    </location>
    <ligand>
        <name>Mg(2+)</name>
        <dbReference type="ChEBI" id="CHEBI:18420"/>
        <label>1</label>
        <note>catalytic</note>
    </ligand>
</feature>
<keyword evidence="5 6" id="KW-0460">Magnesium</keyword>
<proteinExistence type="inferred from homology"/>
<protein>
    <recommendedName>
        <fullName evidence="9">3'(2'),5'-bisphosphate nucleotidase</fullName>
    </recommendedName>
</protein>
<dbReference type="Proteomes" id="UP000243723">
    <property type="component" value="Unassembled WGS sequence"/>
</dbReference>
<evidence type="ECO:0000256" key="3">
    <source>
        <dbReference type="ARBA" id="ARBA00022723"/>
    </source>
</evidence>
<dbReference type="AlphaFoldDB" id="A0A2P8A6A0"/>
<dbReference type="InterPro" id="IPR000760">
    <property type="entry name" value="Inositol_monophosphatase-like"/>
</dbReference>
<dbReference type="SUPFAM" id="SSF56655">
    <property type="entry name" value="Carbohydrate phosphatase"/>
    <property type="match status" value="1"/>
</dbReference>
<comment type="caution">
    <text evidence="7">The sequence shown here is derived from an EMBL/GenBank/DDBJ whole genome shotgun (WGS) entry which is preliminary data.</text>
</comment>
<feature type="binding site" evidence="6">
    <location>
        <position position="71"/>
    </location>
    <ligand>
        <name>Mg(2+)</name>
        <dbReference type="ChEBI" id="CHEBI:18420"/>
        <label>1</label>
        <note>catalytic</note>
    </ligand>
</feature>